<evidence type="ECO:0000313" key="2">
    <source>
        <dbReference type="EMBL" id="MPC21801.1"/>
    </source>
</evidence>
<evidence type="ECO:0000313" key="3">
    <source>
        <dbReference type="Proteomes" id="UP000324222"/>
    </source>
</evidence>
<proteinExistence type="predicted"/>
<gene>
    <name evidence="2" type="ORF">E2C01_014800</name>
</gene>
<dbReference type="Proteomes" id="UP000324222">
    <property type="component" value="Unassembled WGS sequence"/>
</dbReference>
<dbReference type="EMBL" id="VSRR010001019">
    <property type="protein sequence ID" value="MPC21801.1"/>
    <property type="molecule type" value="Genomic_DNA"/>
</dbReference>
<feature type="compositionally biased region" description="Polar residues" evidence="1">
    <location>
        <begin position="102"/>
        <end position="141"/>
    </location>
</feature>
<name>A0A5B7DJP7_PORTR</name>
<keyword evidence="3" id="KW-1185">Reference proteome</keyword>
<comment type="caution">
    <text evidence="2">The sequence shown here is derived from an EMBL/GenBank/DDBJ whole genome shotgun (WGS) entry which is preliminary data.</text>
</comment>
<sequence length="242" mass="26264">MKLCWLCSNPKAEQTLEGSIPVSNVLSEPTRINSQSPPPSLLCPAISPLRVPYYGTKPPDIISPLAAHLFLDISDHQGNEEASANNSTLTVSPQQMPPPPLSHQSPKANSINQDSNEASTRHTQQRTSPSNDSLNMSVPTVSNTSGNKINPVFMNASHTEKYATPNSKASRDSHAVLDTTIDIIRGIFEVVLPIVSLVFAYPACAINVRAWMDYLFGTQIVEAALGTEGLYKTILLLENPNF</sequence>
<reference evidence="2 3" key="1">
    <citation type="submission" date="2019-05" db="EMBL/GenBank/DDBJ databases">
        <title>Another draft genome of Portunus trituberculatus and its Hox gene families provides insights of decapod evolution.</title>
        <authorList>
            <person name="Jeong J.-H."/>
            <person name="Song I."/>
            <person name="Kim S."/>
            <person name="Choi T."/>
            <person name="Kim D."/>
            <person name="Ryu S."/>
            <person name="Kim W."/>
        </authorList>
    </citation>
    <scope>NUCLEOTIDE SEQUENCE [LARGE SCALE GENOMIC DNA]</scope>
    <source>
        <tissue evidence="2">Muscle</tissue>
    </source>
</reference>
<dbReference type="AlphaFoldDB" id="A0A5B7DJP7"/>
<accession>A0A5B7DJP7</accession>
<organism evidence="2 3">
    <name type="scientific">Portunus trituberculatus</name>
    <name type="common">Swimming crab</name>
    <name type="synonym">Neptunus trituberculatus</name>
    <dbReference type="NCBI Taxonomy" id="210409"/>
    <lineage>
        <taxon>Eukaryota</taxon>
        <taxon>Metazoa</taxon>
        <taxon>Ecdysozoa</taxon>
        <taxon>Arthropoda</taxon>
        <taxon>Crustacea</taxon>
        <taxon>Multicrustacea</taxon>
        <taxon>Malacostraca</taxon>
        <taxon>Eumalacostraca</taxon>
        <taxon>Eucarida</taxon>
        <taxon>Decapoda</taxon>
        <taxon>Pleocyemata</taxon>
        <taxon>Brachyura</taxon>
        <taxon>Eubrachyura</taxon>
        <taxon>Portunoidea</taxon>
        <taxon>Portunidae</taxon>
        <taxon>Portuninae</taxon>
        <taxon>Portunus</taxon>
    </lineage>
</organism>
<protein>
    <submittedName>
        <fullName evidence="2">Uncharacterized protein</fullName>
    </submittedName>
</protein>
<feature type="compositionally biased region" description="Polar residues" evidence="1">
    <location>
        <begin position="80"/>
        <end position="94"/>
    </location>
</feature>
<evidence type="ECO:0000256" key="1">
    <source>
        <dbReference type="SAM" id="MobiDB-lite"/>
    </source>
</evidence>
<feature type="region of interest" description="Disordered" evidence="1">
    <location>
        <begin position="79"/>
        <end position="141"/>
    </location>
</feature>